<dbReference type="GO" id="GO:0004180">
    <property type="term" value="F:carboxypeptidase activity"/>
    <property type="evidence" value="ECO:0000318"/>
    <property type="project" value="GO_Central"/>
</dbReference>
<gene>
    <name evidence="5" type="ORF">IscW_ISCW007773</name>
</gene>
<keyword evidence="5" id="KW-0645">Protease</keyword>
<keyword evidence="3" id="KW-0812">Transmembrane</keyword>
<dbReference type="SUPFAM" id="SSF47672">
    <property type="entry name" value="Transferrin receptor-like dimerisation domain"/>
    <property type="match status" value="1"/>
</dbReference>
<dbReference type="VEuPathDB" id="VectorBase:ISCP_029370"/>
<keyword evidence="5" id="KW-0378">Hydrolase</keyword>
<dbReference type="Gene3D" id="3.10.50.10">
    <property type="match status" value="1"/>
</dbReference>
<dbReference type="EMBL" id="DS801903">
    <property type="protein sequence ID" value="EEC10687.1"/>
    <property type="molecule type" value="Genomic_DNA"/>
</dbReference>
<dbReference type="EMBL" id="ABJB010849803">
    <property type="status" value="NOT_ANNOTATED_CDS"/>
    <property type="molecule type" value="Genomic_DNA"/>
</dbReference>
<dbReference type="InterPro" id="IPR011583">
    <property type="entry name" value="Chitinase_II/V-like_cat"/>
</dbReference>
<dbReference type="GO" id="GO:0008061">
    <property type="term" value="F:chitin binding"/>
    <property type="evidence" value="ECO:0007669"/>
    <property type="project" value="InterPro"/>
</dbReference>
<dbReference type="PaxDb" id="6945-B7PVR5"/>
<dbReference type="EMBL" id="ABJB010060438">
    <property type="status" value="NOT_ANNOTATED_CDS"/>
    <property type="molecule type" value="Genomic_DNA"/>
</dbReference>
<dbReference type="OrthoDB" id="6476642at2759"/>
<keyword evidence="3" id="KW-0472">Membrane</keyword>
<dbReference type="InParanoid" id="B7PVR5"/>
<dbReference type="InterPro" id="IPR046450">
    <property type="entry name" value="PA_dom_sf"/>
</dbReference>
<dbReference type="EMBL" id="ABJB010955505">
    <property type="status" value="NOT_ANNOTATED_CDS"/>
    <property type="molecule type" value="Genomic_DNA"/>
</dbReference>
<dbReference type="InterPro" id="IPR017853">
    <property type="entry name" value="GH"/>
</dbReference>
<dbReference type="VEuPathDB" id="VectorBase:ISCP_030116"/>
<dbReference type="VEuPathDB" id="VectorBase:ISCW007773"/>
<comment type="similarity">
    <text evidence="1">Belongs to the peptidase M28 family. M28B subfamily.</text>
</comment>
<dbReference type="PANTHER" id="PTHR10404:SF46">
    <property type="entry name" value="VACUOLAR PROTEIN SORTING-ASSOCIATED PROTEIN 70"/>
    <property type="match status" value="1"/>
</dbReference>
<dbReference type="GO" id="GO:0005975">
    <property type="term" value="P:carbohydrate metabolic process"/>
    <property type="evidence" value="ECO:0007669"/>
    <property type="project" value="InterPro"/>
</dbReference>
<dbReference type="InterPro" id="IPR001223">
    <property type="entry name" value="Glyco_hydro18_cat"/>
</dbReference>
<dbReference type="PROSITE" id="PS51910">
    <property type="entry name" value="GH18_2"/>
    <property type="match status" value="1"/>
</dbReference>
<accession>B7PVR5</accession>
<name>B7PVR5_IXOSC</name>
<dbReference type="EMBL" id="ABJB010570754">
    <property type="status" value="NOT_ANNOTATED_CDS"/>
    <property type="molecule type" value="Genomic_DNA"/>
</dbReference>
<reference evidence="5 7" key="1">
    <citation type="submission" date="2008-03" db="EMBL/GenBank/DDBJ databases">
        <title>Annotation of Ixodes scapularis.</title>
        <authorList>
            <consortium name="Ixodes scapularis Genome Project Consortium"/>
            <person name="Caler E."/>
            <person name="Hannick L.I."/>
            <person name="Bidwell S."/>
            <person name="Joardar V."/>
            <person name="Thiagarajan M."/>
            <person name="Amedeo P."/>
            <person name="Galinsky K.J."/>
            <person name="Schobel S."/>
            <person name="Inman J."/>
            <person name="Hostetler J."/>
            <person name="Miller J."/>
            <person name="Hammond M."/>
            <person name="Megy K."/>
            <person name="Lawson D."/>
            <person name="Kodira C."/>
            <person name="Sutton G."/>
            <person name="Meyer J."/>
            <person name="Hill C.A."/>
            <person name="Birren B."/>
            <person name="Nene V."/>
            <person name="Collins F."/>
            <person name="Alarcon-Chaidez F."/>
            <person name="Wikel S."/>
            <person name="Strausberg R."/>
        </authorList>
    </citation>
    <scope>NUCLEOTIDE SEQUENCE [LARGE SCALE GENOMIC DNA]</scope>
    <source>
        <strain evidence="7">Wikel</strain>
        <strain evidence="5">Wikel colony</strain>
    </source>
</reference>
<reference evidence="6" key="2">
    <citation type="submission" date="2020-05" db="UniProtKB">
        <authorList>
            <consortium name="EnsemblMetazoa"/>
        </authorList>
    </citation>
    <scope>IDENTIFICATION</scope>
    <source>
        <strain evidence="6">wikel</strain>
    </source>
</reference>
<dbReference type="PANTHER" id="PTHR10404">
    <property type="entry name" value="N-ACETYLATED-ALPHA-LINKED ACIDIC DIPEPTIDASE"/>
    <property type="match status" value="1"/>
</dbReference>
<evidence type="ECO:0000313" key="5">
    <source>
        <dbReference type="EMBL" id="EEC10687.1"/>
    </source>
</evidence>
<dbReference type="Proteomes" id="UP000001555">
    <property type="component" value="Unassembled WGS sequence"/>
</dbReference>
<keyword evidence="5" id="KW-0121">Carboxypeptidase</keyword>
<dbReference type="VEuPathDB" id="VectorBase:ISCI007773"/>
<dbReference type="Gene3D" id="1.20.930.40">
    <property type="entry name" value="Transferrin receptor-like, dimerisation domain"/>
    <property type="match status" value="1"/>
</dbReference>
<dbReference type="FunFam" id="3.40.630.10:FF:000101">
    <property type="entry name" value="N-acetylated alpha-linked acidic dipeptidase like 1"/>
    <property type="match status" value="1"/>
</dbReference>
<dbReference type="Gene3D" id="3.40.630.10">
    <property type="entry name" value="Zn peptidases"/>
    <property type="match status" value="1"/>
</dbReference>
<organism>
    <name type="scientific">Ixodes scapularis</name>
    <name type="common">Black-legged tick</name>
    <name type="synonym">Deer tick</name>
    <dbReference type="NCBI Taxonomy" id="6945"/>
    <lineage>
        <taxon>Eukaryota</taxon>
        <taxon>Metazoa</taxon>
        <taxon>Ecdysozoa</taxon>
        <taxon>Arthropoda</taxon>
        <taxon>Chelicerata</taxon>
        <taxon>Arachnida</taxon>
        <taxon>Acari</taxon>
        <taxon>Parasitiformes</taxon>
        <taxon>Ixodida</taxon>
        <taxon>Ixodoidea</taxon>
        <taxon>Ixodidae</taxon>
        <taxon>Ixodinae</taxon>
        <taxon>Ixodes</taxon>
    </lineage>
</organism>
<dbReference type="EMBL" id="ABJB010592925">
    <property type="status" value="NOT_ANNOTATED_CDS"/>
    <property type="molecule type" value="Genomic_DNA"/>
</dbReference>
<dbReference type="SUPFAM" id="SSF53187">
    <property type="entry name" value="Zn-dependent exopeptidases"/>
    <property type="match status" value="1"/>
</dbReference>
<sequence>MEDAGQPARKPGPLLICQMNPVSYASKPPWTYTADNVPVHLCTHVVLPLVGLADFFNNMQNFDSLASAPVPMHLNELVQLRRGRPELRLLAGLGAFRDAAPLFQKVALSQGRTAFFVRNLLRWSLVNRLDGILVSGLFPTPRNRNEAVRLLKKMATLFRHREFLLELPPEAALFRRPNSGKRLAQLVDLAVLPPQWLARKQALNTLLSSGFPPSRLVAGVRFEGIPYSLGEHVSTSEGGTVPYHELCAKRGWKKLVDGELTLLHRGRSWYILEDTVSLKTQVTRLMRQGLAGMIVWDVSADDFLGFCGPKNALLETRAPKKRKAVDHAPADQSRTRPWWQQQPPKRTHRSNRSMQESSSSPDGTLWPWARRRLVRVRSQLTGSQSRSDLPGCQEDRQARPYAMLTEPLIRMHSVADGSSVGDVPGFMVDVHVVDEQMGPPPVTQGFEPRERRFDELDSPRSLESSEARRQLFPTWPVRFPRKSPPHMTPPGSPGPEAGYVTGSRGRRAAHPFAREQTPILYQQQPVPRSLLPDADSPALPFMTDKEILSARRHRKERHNMVEWIVTWVFLVTVAVVLLAVLVVFTYRQPRLDDRKQSQISLFSRFAHLPDFNDRVQNRIVSQTLSDQNIRSVLAQVALLSNVAGANRSQTMASYVDSVLRNNHFNVTKIIPYIVTMSYADDTHPNRATRLGRPCEHEPRTPASNGASSLEQVVLVSPTGESLRMSTQETSIPGVDMTVNHAYNAYAARGQITIPLGVQDGSIIYANRCLPKDFAHLDAINVRAWDRVLLCRYGPVQSPGEALEAATNVGARGVIFFLDPADVTNGGPSFPQSWWMPGDAIRRSHVRQDEDIGDPMTPGYASRNRYVMFGVPLDGWSNGAVAPGSALAQSLELCRLLAALTKTGWKPRRTIVFAGWDAHEFGEVGVTEFIEGNRHKVSSRTVAYLNSDICSSGSEFAVTASPVYRSSFIKATHLVPDFRNSSVTYYKAWSADVNSQKDESGKPNLPPLRKRGSFLPFVHYAGVPSLDVGFRNNLSKSLYFPAYGTALDTLVLAEKFVDPGFKVHRMCTQLLATLIRMWSDTPLLPYDLTELKGQLNSQFGAMKKTYEATIKKSNISFEGIGKALAKFSTVLDNFLADLEHIKVHNPLDVRRANDKMMNLERCFVQEVDGNEDQSRLR</sequence>
<dbReference type="EMBL" id="ABJB010644030">
    <property type="status" value="NOT_ANNOTATED_CDS"/>
    <property type="molecule type" value="Genomic_DNA"/>
</dbReference>
<proteinExistence type="inferred from homology"/>
<evidence type="ECO:0000256" key="1">
    <source>
        <dbReference type="ARBA" id="ARBA00005634"/>
    </source>
</evidence>
<evidence type="ECO:0000256" key="3">
    <source>
        <dbReference type="SAM" id="Phobius"/>
    </source>
</evidence>
<dbReference type="EMBL" id="ABJB010378118">
    <property type="status" value="NOT_ANNOTATED_CDS"/>
    <property type="molecule type" value="Genomic_DNA"/>
</dbReference>
<dbReference type="EMBL" id="ABJB010290894">
    <property type="status" value="NOT_ANNOTATED_CDS"/>
    <property type="molecule type" value="Genomic_DNA"/>
</dbReference>
<evidence type="ECO:0000256" key="2">
    <source>
        <dbReference type="SAM" id="MobiDB-lite"/>
    </source>
</evidence>
<dbReference type="VEuPathDB" id="VectorBase:ISCP_029948"/>
<dbReference type="HOGENOM" id="CLU_273556_0_0_1"/>
<keyword evidence="3" id="KW-1133">Transmembrane helix</keyword>
<keyword evidence="7" id="KW-1185">Reference proteome</keyword>
<dbReference type="EMBL" id="ABJB010532967">
    <property type="status" value="NOT_ANNOTATED_CDS"/>
    <property type="molecule type" value="Genomic_DNA"/>
</dbReference>
<dbReference type="EnsemblMetazoa" id="ISCW007773-RA">
    <property type="protein sequence ID" value="ISCW007773-PA"/>
    <property type="gene ID" value="ISCW007773"/>
</dbReference>
<feature type="region of interest" description="Disordered" evidence="2">
    <location>
        <begin position="318"/>
        <end position="364"/>
    </location>
</feature>
<dbReference type="InterPro" id="IPR007484">
    <property type="entry name" value="Peptidase_M28"/>
</dbReference>
<evidence type="ECO:0000313" key="7">
    <source>
        <dbReference type="Proteomes" id="UP000001555"/>
    </source>
</evidence>
<dbReference type="Pfam" id="PF00704">
    <property type="entry name" value="Glyco_hydro_18"/>
    <property type="match status" value="1"/>
</dbReference>
<protein>
    <submittedName>
        <fullName evidence="5 6">Glutamate carboxypeptidase, putative</fullName>
        <ecNumber evidence="5">3.4.17.21</ecNumber>
    </submittedName>
</protein>
<dbReference type="SMART" id="SM00636">
    <property type="entry name" value="Glyco_18"/>
    <property type="match status" value="1"/>
</dbReference>
<dbReference type="InterPro" id="IPR039373">
    <property type="entry name" value="Peptidase_M28B"/>
</dbReference>
<dbReference type="InterPro" id="IPR029070">
    <property type="entry name" value="Chitinase_insertion_sf"/>
</dbReference>
<dbReference type="GO" id="GO:0004181">
    <property type="term" value="F:metallocarboxypeptidase activity"/>
    <property type="evidence" value="ECO:0007669"/>
    <property type="project" value="UniProtKB-EC"/>
</dbReference>
<dbReference type="Gene3D" id="3.20.20.80">
    <property type="entry name" value="Glycosidases"/>
    <property type="match status" value="2"/>
</dbReference>
<dbReference type="InterPro" id="IPR036757">
    <property type="entry name" value="TFR-like_dimer_dom_sf"/>
</dbReference>
<dbReference type="SUPFAM" id="SSF52025">
    <property type="entry name" value="PA domain"/>
    <property type="match status" value="1"/>
</dbReference>
<dbReference type="EC" id="3.4.17.21" evidence="5"/>
<feature type="compositionally biased region" description="Basic and acidic residues" evidence="2">
    <location>
        <begin position="447"/>
        <end position="469"/>
    </location>
</feature>
<dbReference type="Pfam" id="PF04389">
    <property type="entry name" value="Peptidase_M28"/>
    <property type="match status" value="1"/>
</dbReference>
<dbReference type="AlphaFoldDB" id="B7PVR5"/>
<feature type="region of interest" description="Disordered" evidence="2">
    <location>
        <begin position="436"/>
        <end position="507"/>
    </location>
</feature>
<evidence type="ECO:0000313" key="6">
    <source>
        <dbReference type="EnsemblMetazoa" id="ISCW007773-PA"/>
    </source>
</evidence>
<dbReference type="SUPFAM" id="SSF51445">
    <property type="entry name" value="(Trans)glycosidases"/>
    <property type="match status" value="1"/>
</dbReference>
<evidence type="ECO:0000259" key="4">
    <source>
        <dbReference type="PROSITE" id="PS51910"/>
    </source>
</evidence>
<feature type="domain" description="GH18" evidence="4">
    <location>
        <begin position="13"/>
        <end position="324"/>
    </location>
</feature>
<feature type="transmembrane region" description="Helical" evidence="3">
    <location>
        <begin position="563"/>
        <end position="586"/>
    </location>
</feature>